<evidence type="ECO:0000256" key="17">
    <source>
        <dbReference type="ARBA" id="ARBA00023136"/>
    </source>
</evidence>
<keyword evidence="28" id="KW-1185">Reference proteome</keyword>
<dbReference type="InterPro" id="IPR000719">
    <property type="entry name" value="Prot_kinase_dom"/>
</dbReference>
<keyword evidence="19" id="KW-0675">Receptor</keyword>
<keyword evidence="17 24" id="KW-0472">Membrane</keyword>
<evidence type="ECO:0000256" key="22">
    <source>
        <dbReference type="ARBA" id="ARBA00048679"/>
    </source>
</evidence>
<feature type="chain" id="PRO_5035754593" description="non-specific serine/threonine protein kinase" evidence="25">
    <location>
        <begin position="27"/>
        <end position="636"/>
    </location>
</feature>
<keyword evidence="6" id="KW-0597">Phosphoprotein</keyword>
<evidence type="ECO:0000256" key="11">
    <source>
        <dbReference type="ARBA" id="ARBA00022734"/>
    </source>
</evidence>
<dbReference type="PANTHER" id="PTHR47976:SF9">
    <property type="entry name" value="OS01G0113650 PROTEIN"/>
    <property type="match status" value="1"/>
</dbReference>
<dbReference type="Gene3D" id="1.10.510.10">
    <property type="entry name" value="Transferase(Phosphotransferase) domain 1"/>
    <property type="match status" value="1"/>
</dbReference>
<dbReference type="SMART" id="SM00205">
    <property type="entry name" value="THN"/>
    <property type="match status" value="1"/>
</dbReference>
<evidence type="ECO:0000256" key="16">
    <source>
        <dbReference type="ARBA" id="ARBA00022989"/>
    </source>
</evidence>
<evidence type="ECO:0000256" key="9">
    <source>
        <dbReference type="ARBA" id="ARBA00022692"/>
    </source>
</evidence>
<keyword evidence="15 23" id="KW-0067">ATP-binding</keyword>
<dbReference type="PROSITE" id="PS00316">
    <property type="entry name" value="THAUMATIN_1"/>
    <property type="match status" value="1"/>
</dbReference>
<dbReference type="InterPro" id="IPR017949">
    <property type="entry name" value="Thaumatin_CS"/>
</dbReference>
<evidence type="ECO:0000256" key="14">
    <source>
        <dbReference type="ARBA" id="ARBA00022821"/>
    </source>
</evidence>
<evidence type="ECO:0000256" key="5">
    <source>
        <dbReference type="ARBA" id="ARBA00022529"/>
    </source>
</evidence>
<evidence type="ECO:0000256" key="15">
    <source>
        <dbReference type="ARBA" id="ARBA00022840"/>
    </source>
</evidence>
<dbReference type="Gramene" id="TuG1812S0002458800.01.T01">
    <property type="protein sequence ID" value="TuG1812S0002458800.01.T01"/>
    <property type="gene ID" value="TuG1812S0002458800.01"/>
</dbReference>
<evidence type="ECO:0000256" key="21">
    <source>
        <dbReference type="ARBA" id="ARBA00047899"/>
    </source>
</evidence>
<keyword evidence="10 25" id="KW-0732">Signal</keyword>
<keyword evidence="4" id="KW-0723">Serine/threonine-protein kinase</keyword>
<keyword evidence="11" id="KW-0430">Lectin</keyword>
<dbReference type="PROSITE" id="PS50011">
    <property type="entry name" value="PROTEIN_KINASE_DOM"/>
    <property type="match status" value="1"/>
</dbReference>
<evidence type="ECO:0000256" key="6">
    <source>
        <dbReference type="ARBA" id="ARBA00022553"/>
    </source>
</evidence>
<keyword evidence="16 24" id="KW-1133">Transmembrane helix</keyword>
<evidence type="ECO:0000256" key="8">
    <source>
        <dbReference type="ARBA" id="ARBA00022679"/>
    </source>
</evidence>
<dbReference type="EnsemblPlants" id="TuG1812S0002458800.01.T01">
    <property type="protein sequence ID" value="TuG1812S0002458800.01.T01"/>
    <property type="gene ID" value="TuG1812S0002458800.01"/>
</dbReference>
<dbReference type="GO" id="GO:0031640">
    <property type="term" value="P:killing of cells of another organism"/>
    <property type="evidence" value="ECO:0007669"/>
    <property type="project" value="UniProtKB-KW"/>
</dbReference>
<evidence type="ECO:0000313" key="28">
    <source>
        <dbReference type="Proteomes" id="UP000015106"/>
    </source>
</evidence>
<dbReference type="FunFam" id="3.30.200.20:FF:000178">
    <property type="entry name" value="serine/threonine-protein kinase PBS1-like"/>
    <property type="match status" value="1"/>
</dbReference>
<evidence type="ECO:0000313" key="27">
    <source>
        <dbReference type="EnsemblPlants" id="TuG1812S0002458800.01.T01"/>
    </source>
</evidence>
<dbReference type="CDD" id="cd09217">
    <property type="entry name" value="TLP-P"/>
    <property type="match status" value="1"/>
</dbReference>
<dbReference type="InterPro" id="IPR017441">
    <property type="entry name" value="Protein_kinase_ATP_BS"/>
</dbReference>
<dbReference type="GO" id="GO:0050832">
    <property type="term" value="P:defense response to fungus"/>
    <property type="evidence" value="ECO:0007669"/>
    <property type="project" value="UniProtKB-KW"/>
</dbReference>
<reference evidence="28" key="1">
    <citation type="journal article" date="2013" name="Nature">
        <title>Draft genome of the wheat A-genome progenitor Triticum urartu.</title>
        <authorList>
            <person name="Ling H.Q."/>
            <person name="Zhao S."/>
            <person name="Liu D."/>
            <person name="Wang J."/>
            <person name="Sun H."/>
            <person name="Zhang C."/>
            <person name="Fan H."/>
            <person name="Li D."/>
            <person name="Dong L."/>
            <person name="Tao Y."/>
            <person name="Gao C."/>
            <person name="Wu H."/>
            <person name="Li Y."/>
            <person name="Cui Y."/>
            <person name="Guo X."/>
            <person name="Zheng S."/>
            <person name="Wang B."/>
            <person name="Yu K."/>
            <person name="Liang Q."/>
            <person name="Yang W."/>
            <person name="Lou X."/>
            <person name="Chen J."/>
            <person name="Feng M."/>
            <person name="Jian J."/>
            <person name="Zhang X."/>
            <person name="Luo G."/>
            <person name="Jiang Y."/>
            <person name="Liu J."/>
            <person name="Wang Z."/>
            <person name="Sha Y."/>
            <person name="Zhang B."/>
            <person name="Wu H."/>
            <person name="Tang D."/>
            <person name="Shen Q."/>
            <person name="Xue P."/>
            <person name="Zou S."/>
            <person name="Wang X."/>
            <person name="Liu X."/>
            <person name="Wang F."/>
            <person name="Yang Y."/>
            <person name="An X."/>
            <person name="Dong Z."/>
            <person name="Zhang K."/>
            <person name="Zhang X."/>
            <person name="Luo M.C."/>
            <person name="Dvorak J."/>
            <person name="Tong Y."/>
            <person name="Wang J."/>
            <person name="Yang H."/>
            <person name="Li Z."/>
            <person name="Wang D."/>
            <person name="Zhang A."/>
            <person name="Wang J."/>
        </authorList>
    </citation>
    <scope>NUCLEOTIDE SEQUENCE</scope>
    <source>
        <strain evidence="28">cv. G1812</strain>
    </source>
</reference>
<organism evidence="27 28">
    <name type="scientific">Triticum urartu</name>
    <name type="common">Red wild einkorn</name>
    <name type="synonym">Crithodium urartu</name>
    <dbReference type="NCBI Taxonomy" id="4572"/>
    <lineage>
        <taxon>Eukaryota</taxon>
        <taxon>Viridiplantae</taxon>
        <taxon>Streptophyta</taxon>
        <taxon>Embryophyta</taxon>
        <taxon>Tracheophyta</taxon>
        <taxon>Spermatophyta</taxon>
        <taxon>Magnoliopsida</taxon>
        <taxon>Liliopsida</taxon>
        <taxon>Poales</taxon>
        <taxon>Poaceae</taxon>
        <taxon>BOP clade</taxon>
        <taxon>Pooideae</taxon>
        <taxon>Triticodae</taxon>
        <taxon>Triticeae</taxon>
        <taxon>Triticinae</taxon>
        <taxon>Triticum</taxon>
    </lineage>
</organism>
<dbReference type="PROSITE" id="PS51367">
    <property type="entry name" value="THAUMATIN_2"/>
    <property type="match status" value="1"/>
</dbReference>
<sequence length="636" mass="70168">MAAVSISPAFHLLPLLLLFLLVTNEGATLNITNQCSYTVWPAAVPVGGGMQLDPGKWWTLDVPAGTAGGRVWRTGCIFDANGNGSCQTGDCGGELVCARNGQPPNTVAEFALGQFNNTDVFNISLVLGFNVPMEFLPVPTHGGPDCSKGPRCVADITSQCPSNLKVPGGCNNACTRNRSNSCKPTTYLRFFKQLCPDAYSYPKDYSSSTFTCPTGTNYQVVFCPPINPSSLLPSPSASIPTRKTSIGSPSDIGISFRAGLSVMSKFLLARTILGCIFYLIYAYIHFVLRKRRHQVPEGREEEFGNLKGTPMRLTFQQLDIATEQFREKLGEGGFGSVFEGQLGDERIAVKCLDHAGHGEKEFLAEVHTIGSIHHINLVRLIGFCAEKSRRLLVYEYMAKGSLDRWIYCWHDSNAPPLDWRTRCKIIANVAKGLSYLHEECTKRIVHLDIKPQNILLDENFNAKISDFGLCKLIDRDTSEVVTRMRGTPGYLAPEWLTSQITEKADVYSFGVVVMEIISGRKNLDTSQPEESIHLITLLEEKVKSDQLADLVDKQSDDMQVNKQEVIRMMRMAMWCLQIDCKKRPKMSEVVKVLEGTINTENNIDYKFVATTTVNFGVAGDACSSAPPLASDVSGPR</sequence>
<dbReference type="Proteomes" id="UP000015106">
    <property type="component" value="Unassembled WGS sequence"/>
</dbReference>
<comment type="subcellular location">
    <subcellularLocation>
        <location evidence="1">Membrane</location>
        <topology evidence="1">Single-pass type I membrane protein</topology>
    </subcellularLocation>
</comment>
<evidence type="ECO:0000256" key="13">
    <source>
        <dbReference type="ARBA" id="ARBA00022777"/>
    </source>
</evidence>
<dbReference type="InterPro" id="IPR051343">
    <property type="entry name" value="G-type_lectin_kinases/EP1-like"/>
</dbReference>
<evidence type="ECO:0000256" key="2">
    <source>
        <dbReference type="ARBA" id="ARBA00010607"/>
    </source>
</evidence>
<dbReference type="PROSITE" id="PS00107">
    <property type="entry name" value="PROTEIN_KINASE_ATP"/>
    <property type="match status" value="1"/>
</dbReference>
<dbReference type="FunFam" id="2.60.110.10:FF:000003">
    <property type="entry name" value="Thaumatin I"/>
    <property type="match status" value="1"/>
</dbReference>
<dbReference type="GO" id="GO:0016020">
    <property type="term" value="C:membrane"/>
    <property type="evidence" value="ECO:0007669"/>
    <property type="project" value="UniProtKB-SubCell"/>
</dbReference>
<keyword evidence="14" id="KW-0611">Plant defense</keyword>
<keyword evidence="9 24" id="KW-0812">Transmembrane</keyword>
<dbReference type="SUPFAM" id="SSF56112">
    <property type="entry name" value="Protein kinase-like (PK-like)"/>
    <property type="match status" value="1"/>
</dbReference>
<feature type="domain" description="Protein kinase" evidence="26">
    <location>
        <begin position="323"/>
        <end position="608"/>
    </location>
</feature>
<accession>A0A8R7VDC6</accession>
<evidence type="ECO:0000256" key="3">
    <source>
        <dbReference type="ARBA" id="ARBA00012513"/>
    </source>
</evidence>
<feature type="transmembrane region" description="Helical" evidence="24">
    <location>
        <begin position="266"/>
        <end position="284"/>
    </location>
</feature>
<dbReference type="AlphaFoldDB" id="A0A8R7VDC6"/>
<keyword evidence="12 23" id="KW-0547">Nucleotide-binding</keyword>
<dbReference type="EC" id="2.7.11.1" evidence="3"/>
<dbReference type="SMART" id="SM00220">
    <property type="entry name" value="S_TKc"/>
    <property type="match status" value="1"/>
</dbReference>
<dbReference type="Gene3D" id="2.60.110.10">
    <property type="entry name" value="Thaumatin"/>
    <property type="match status" value="1"/>
</dbReference>
<dbReference type="SUPFAM" id="SSF49870">
    <property type="entry name" value="Osmotin, thaumatin-like protein"/>
    <property type="match status" value="1"/>
</dbReference>
<keyword evidence="20" id="KW-0325">Glycoprotein</keyword>
<evidence type="ECO:0000256" key="25">
    <source>
        <dbReference type="SAM" id="SignalP"/>
    </source>
</evidence>
<proteinExistence type="inferred from homology"/>
<keyword evidence="13" id="KW-0418">Kinase</keyword>
<keyword evidence="18" id="KW-1015">Disulfide bond</keyword>
<evidence type="ECO:0000256" key="23">
    <source>
        <dbReference type="PROSITE-ProRule" id="PRU10141"/>
    </source>
</evidence>
<reference evidence="27" key="2">
    <citation type="submission" date="2022-06" db="UniProtKB">
        <authorList>
            <consortium name="EnsemblPlants"/>
        </authorList>
    </citation>
    <scope>IDENTIFICATION</scope>
</reference>
<evidence type="ECO:0000256" key="1">
    <source>
        <dbReference type="ARBA" id="ARBA00004479"/>
    </source>
</evidence>
<evidence type="ECO:0000256" key="7">
    <source>
        <dbReference type="ARBA" id="ARBA00022577"/>
    </source>
</evidence>
<dbReference type="Pfam" id="PF00069">
    <property type="entry name" value="Pkinase"/>
    <property type="match status" value="1"/>
</dbReference>
<comment type="catalytic activity">
    <reaction evidence="21">
        <text>L-threonyl-[protein] + ATP = O-phospho-L-threonyl-[protein] + ADP + H(+)</text>
        <dbReference type="Rhea" id="RHEA:46608"/>
        <dbReference type="Rhea" id="RHEA-COMP:11060"/>
        <dbReference type="Rhea" id="RHEA-COMP:11605"/>
        <dbReference type="ChEBI" id="CHEBI:15378"/>
        <dbReference type="ChEBI" id="CHEBI:30013"/>
        <dbReference type="ChEBI" id="CHEBI:30616"/>
        <dbReference type="ChEBI" id="CHEBI:61977"/>
        <dbReference type="ChEBI" id="CHEBI:456216"/>
        <dbReference type="EC" id="2.7.11.1"/>
    </reaction>
</comment>
<dbReference type="GO" id="GO:0005524">
    <property type="term" value="F:ATP binding"/>
    <property type="evidence" value="ECO:0007669"/>
    <property type="project" value="UniProtKB-UniRule"/>
</dbReference>
<dbReference type="InterPro" id="IPR037176">
    <property type="entry name" value="Osmotin/thaumatin-like_sf"/>
</dbReference>
<dbReference type="InterPro" id="IPR011009">
    <property type="entry name" value="Kinase-like_dom_sf"/>
</dbReference>
<dbReference type="Pfam" id="PF00314">
    <property type="entry name" value="Thaumatin"/>
    <property type="match status" value="1"/>
</dbReference>
<keyword evidence="8" id="KW-0808">Transferase</keyword>
<dbReference type="PROSITE" id="PS00108">
    <property type="entry name" value="PROTEIN_KINASE_ST"/>
    <property type="match status" value="1"/>
</dbReference>
<evidence type="ECO:0000256" key="20">
    <source>
        <dbReference type="ARBA" id="ARBA00023180"/>
    </source>
</evidence>
<dbReference type="PANTHER" id="PTHR47976">
    <property type="entry name" value="G-TYPE LECTIN S-RECEPTOR-LIKE SERINE/THREONINE-PROTEIN KINASE SD2-5"/>
    <property type="match status" value="1"/>
</dbReference>
<dbReference type="CDD" id="cd14066">
    <property type="entry name" value="STKc_IRAK"/>
    <property type="match status" value="1"/>
</dbReference>
<dbReference type="GO" id="GO:0004674">
    <property type="term" value="F:protein serine/threonine kinase activity"/>
    <property type="evidence" value="ECO:0007669"/>
    <property type="project" value="UniProtKB-KW"/>
</dbReference>
<keyword evidence="7" id="KW-0295">Fungicide</keyword>
<protein>
    <recommendedName>
        <fullName evidence="3">non-specific serine/threonine protein kinase</fullName>
        <ecNumber evidence="3">2.7.11.1</ecNumber>
    </recommendedName>
</protein>
<comment type="similarity">
    <text evidence="2">Belongs to the thaumatin family.</text>
</comment>
<keyword evidence="5" id="KW-0929">Antimicrobial</keyword>
<dbReference type="GO" id="GO:0030246">
    <property type="term" value="F:carbohydrate binding"/>
    <property type="evidence" value="ECO:0007669"/>
    <property type="project" value="UniProtKB-KW"/>
</dbReference>
<dbReference type="InterPro" id="IPR008271">
    <property type="entry name" value="Ser/Thr_kinase_AS"/>
</dbReference>
<evidence type="ECO:0000256" key="24">
    <source>
        <dbReference type="SAM" id="Phobius"/>
    </source>
</evidence>
<evidence type="ECO:0000256" key="19">
    <source>
        <dbReference type="ARBA" id="ARBA00023170"/>
    </source>
</evidence>
<evidence type="ECO:0000256" key="4">
    <source>
        <dbReference type="ARBA" id="ARBA00022527"/>
    </source>
</evidence>
<feature type="signal peptide" evidence="25">
    <location>
        <begin position="1"/>
        <end position="26"/>
    </location>
</feature>
<comment type="catalytic activity">
    <reaction evidence="22">
        <text>L-seryl-[protein] + ATP = O-phospho-L-seryl-[protein] + ADP + H(+)</text>
        <dbReference type="Rhea" id="RHEA:17989"/>
        <dbReference type="Rhea" id="RHEA-COMP:9863"/>
        <dbReference type="Rhea" id="RHEA-COMP:11604"/>
        <dbReference type="ChEBI" id="CHEBI:15378"/>
        <dbReference type="ChEBI" id="CHEBI:29999"/>
        <dbReference type="ChEBI" id="CHEBI:30616"/>
        <dbReference type="ChEBI" id="CHEBI:83421"/>
        <dbReference type="ChEBI" id="CHEBI:456216"/>
        <dbReference type="EC" id="2.7.11.1"/>
    </reaction>
</comment>
<evidence type="ECO:0000259" key="26">
    <source>
        <dbReference type="PROSITE" id="PS50011"/>
    </source>
</evidence>
<dbReference type="Gene3D" id="3.30.200.20">
    <property type="entry name" value="Phosphorylase Kinase, domain 1"/>
    <property type="match status" value="1"/>
</dbReference>
<evidence type="ECO:0000256" key="10">
    <source>
        <dbReference type="ARBA" id="ARBA00022729"/>
    </source>
</evidence>
<evidence type="ECO:0000256" key="18">
    <source>
        <dbReference type="ARBA" id="ARBA00023157"/>
    </source>
</evidence>
<dbReference type="PRINTS" id="PR00347">
    <property type="entry name" value="THAUMATIN"/>
</dbReference>
<name>A0A8R7VDC6_TRIUA</name>
<dbReference type="FunFam" id="1.10.510.10:FF:000248">
    <property type="entry name" value="S-receptor-like kinase 5"/>
    <property type="match status" value="1"/>
</dbReference>
<evidence type="ECO:0000256" key="12">
    <source>
        <dbReference type="ARBA" id="ARBA00022741"/>
    </source>
</evidence>
<feature type="binding site" evidence="23">
    <location>
        <position position="350"/>
    </location>
    <ligand>
        <name>ATP</name>
        <dbReference type="ChEBI" id="CHEBI:30616"/>
    </ligand>
</feature>
<dbReference type="InterPro" id="IPR001938">
    <property type="entry name" value="Thaumatin"/>
</dbReference>